<dbReference type="AlphaFoldDB" id="A0A2N0AIM2"/>
<dbReference type="GO" id="GO:0003677">
    <property type="term" value="F:DNA binding"/>
    <property type="evidence" value="ECO:0007669"/>
    <property type="project" value="UniProtKB-UniRule"/>
</dbReference>
<protein>
    <submittedName>
        <fullName evidence="6">AcrR family transcriptional regulator</fullName>
    </submittedName>
</protein>
<dbReference type="Pfam" id="PF13305">
    <property type="entry name" value="TetR_C_33"/>
    <property type="match status" value="1"/>
</dbReference>
<feature type="domain" description="HTH tetR-type" evidence="5">
    <location>
        <begin position="18"/>
        <end position="78"/>
    </location>
</feature>
<dbReference type="InterPro" id="IPR025996">
    <property type="entry name" value="MT1864/Rv1816-like_C"/>
</dbReference>
<dbReference type="Proteomes" id="UP000232145">
    <property type="component" value="Unassembled WGS sequence"/>
</dbReference>
<dbReference type="OrthoDB" id="9785164at2"/>
<evidence type="ECO:0000259" key="5">
    <source>
        <dbReference type="PROSITE" id="PS50977"/>
    </source>
</evidence>
<dbReference type="InterPro" id="IPR001647">
    <property type="entry name" value="HTH_TetR"/>
</dbReference>
<name>A0A2N0AIM2_9LEPT</name>
<evidence type="ECO:0000256" key="2">
    <source>
        <dbReference type="ARBA" id="ARBA00023125"/>
    </source>
</evidence>
<keyword evidence="1" id="KW-0805">Transcription regulation</keyword>
<dbReference type="Gene3D" id="1.10.10.60">
    <property type="entry name" value="Homeodomain-like"/>
    <property type="match status" value="1"/>
</dbReference>
<keyword evidence="7" id="KW-1185">Reference proteome</keyword>
<reference evidence="6 7" key="1">
    <citation type="submission" date="2017-07" db="EMBL/GenBank/DDBJ databases">
        <title>Leptospira spp. isolated from tropical soils.</title>
        <authorList>
            <person name="Thibeaux R."/>
            <person name="Iraola G."/>
            <person name="Ferres I."/>
            <person name="Bierque E."/>
            <person name="Girault D."/>
            <person name="Soupe-Gilbert M.-E."/>
            <person name="Picardeau M."/>
            <person name="Goarant C."/>
        </authorList>
    </citation>
    <scope>NUCLEOTIDE SEQUENCE [LARGE SCALE GENOMIC DNA]</scope>
    <source>
        <strain evidence="6 7">FH2-B-A1</strain>
    </source>
</reference>
<dbReference type="SUPFAM" id="SSF48498">
    <property type="entry name" value="Tetracyclin repressor-like, C-terminal domain"/>
    <property type="match status" value="1"/>
</dbReference>
<dbReference type="InterPro" id="IPR036271">
    <property type="entry name" value="Tet_transcr_reg_TetR-rel_C_sf"/>
</dbReference>
<sequence>MAKKLKHKPGRPKKGQTQITREFVLDAAWDLVMDQGLSEFRLAGLAENLGIRTPSLYNHIQDLEDVRREMKRRSLQILGDRLNLKLKNSDQGSERIIDFLNTYRSFAKTHPYVYPLTIESTESDPELKPLGDRILVICMEVFQFQSLDETAVHKIRILRSLLHGFIVLEEAGGFGRKESVEESFKKITESFESGRLW</sequence>
<dbReference type="Gene3D" id="1.10.357.10">
    <property type="entry name" value="Tetracycline Repressor, domain 2"/>
    <property type="match status" value="1"/>
</dbReference>
<dbReference type="SUPFAM" id="SSF46689">
    <property type="entry name" value="Homeodomain-like"/>
    <property type="match status" value="1"/>
</dbReference>
<gene>
    <name evidence="6" type="ORF">CH364_12510</name>
</gene>
<evidence type="ECO:0000313" key="7">
    <source>
        <dbReference type="Proteomes" id="UP000232145"/>
    </source>
</evidence>
<evidence type="ECO:0000256" key="4">
    <source>
        <dbReference type="PROSITE-ProRule" id="PRU00335"/>
    </source>
</evidence>
<keyword evidence="3" id="KW-0804">Transcription</keyword>
<feature type="DNA-binding region" description="H-T-H motif" evidence="4">
    <location>
        <begin position="41"/>
        <end position="60"/>
    </location>
</feature>
<dbReference type="InterPro" id="IPR009057">
    <property type="entry name" value="Homeodomain-like_sf"/>
</dbReference>
<evidence type="ECO:0000256" key="3">
    <source>
        <dbReference type="ARBA" id="ARBA00023163"/>
    </source>
</evidence>
<accession>A0A2N0AIM2</accession>
<proteinExistence type="predicted"/>
<evidence type="ECO:0000313" key="6">
    <source>
        <dbReference type="EMBL" id="PJZ84156.1"/>
    </source>
</evidence>
<keyword evidence="2 4" id="KW-0238">DNA-binding</keyword>
<comment type="caution">
    <text evidence="6">The sequence shown here is derived from an EMBL/GenBank/DDBJ whole genome shotgun (WGS) entry which is preliminary data.</text>
</comment>
<organism evidence="6 7">
    <name type="scientific">Leptospira harrisiae</name>
    <dbReference type="NCBI Taxonomy" id="2023189"/>
    <lineage>
        <taxon>Bacteria</taxon>
        <taxon>Pseudomonadati</taxon>
        <taxon>Spirochaetota</taxon>
        <taxon>Spirochaetia</taxon>
        <taxon>Leptospirales</taxon>
        <taxon>Leptospiraceae</taxon>
        <taxon>Leptospira</taxon>
    </lineage>
</organism>
<dbReference type="PROSITE" id="PS50977">
    <property type="entry name" value="HTH_TETR_2"/>
    <property type="match status" value="1"/>
</dbReference>
<evidence type="ECO:0000256" key="1">
    <source>
        <dbReference type="ARBA" id="ARBA00023015"/>
    </source>
</evidence>
<dbReference type="EMBL" id="NPDX01000003">
    <property type="protein sequence ID" value="PJZ84156.1"/>
    <property type="molecule type" value="Genomic_DNA"/>
</dbReference>
<dbReference type="RefSeq" id="WP_100744571.1">
    <property type="nucleotide sequence ID" value="NZ_NPDW01000002.1"/>
</dbReference>